<accession>A0A239I0R5</accession>
<evidence type="ECO:0000313" key="3">
    <source>
        <dbReference type="Proteomes" id="UP000198282"/>
    </source>
</evidence>
<evidence type="ECO:0000256" key="1">
    <source>
        <dbReference type="SAM" id="MobiDB-lite"/>
    </source>
</evidence>
<reference evidence="2 3" key="1">
    <citation type="submission" date="2017-06" db="EMBL/GenBank/DDBJ databases">
        <authorList>
            <person name="Kim H.J."/>
            <person name="Triplett B.A."/>
        </authorList>
    </citation>
    <scope>NUCLEOTIDE SEQUENCE [LARGE SCALE GENOMIC DNA]</scope>
    <source>
        <strain evidence="2 3">CGMCC 4.2132</strain>
    </source>
</reference>
<dbReference type="EMBL" id="FZOD01000018">
    <property type="protein sequence ID" value="SNS87240.1"/>
    <property type="molecule type" value="Genomic_DNA"/>
</dbReference>
<dbReference type="AlphaFoldDB" id="A0A239I0R5"/>
<dbReference type="OrthoDB" id="9870698at2"/>
<feature type="compositionally biased region" description="Low complexity" evidence="1">
    <location>
        <begin position="70"/>
        <end position="85"/>
    </location>
</feature>
<feature type="region of interest" description="Disordered" evidence="1">
    <location>
        <begin position="64"/>
        <end position="90"/>
    </location>
</feature>
<evidence type="ECO:0000313" key="2">
    <source>
        <dbReference type="EMBL" id="SNS87240.1"/>
    </source>
</evidence>
<gene>
    <name evidence="2" type="ORF">SAMN05216276_101858</name>
</gene>
<proteinExistence type="predicted"/>
<keyword evidence="3" id="KW-1185">Reference proteome</keyword>
<name>A0A239I0R5_9ACTN</name>
<organism evidence="2 3">
    <name type="scientific">Streptosporangium subroseum</name>
    <dbReference type="NCBI Taxonomy" id="106412"/>
    <lineage>
        <taxon>Bacteria</taxon>
        <taxon>Bacillati</taxon>
        <taxon>Actinomycetota</taxon>
        <taxon>Actinomycetes</taxon>
        <taxon>Streptosporangiales</taxon>
        <taxon>Streptosporangiaceae</taxon>
        <taxon>Streptosporangium</taxon>
    </lineage>
</organism>
<sequence length="224" mass="24460">MTLSFVACGTLTEQRLNRMTLDGMRALPKKLHSCFPRKVEMHRFAATILAMVLMAGCSAHSRDPSTLPTIDARPSDISSSSDPAPFKAPPLADLTEDVKGKILVHHIDDKAEFTDWSQEVKLGSSYSISVDCIGAEGDIVIRIDDSLMSRPCLNRQNIHSTLASDQCSGGPNPDLIAILKQCSRRPAVTEFSVYPGKKAHIRHVVAKVPSGAKWALLISSLRRN</sequence>
<dbReference type="Proteomes" id="UP000198282">
    <property type="component" value="Unassembled WGS sequence"/>
</dbReference>
<protein>
    <submittedName>
        <fullName evidence="2">Uncharacterized protein</fullName>
    </submittedName>
</protein>
<dbReference type="RefSeq" id="WP_143653281.1">
    <property type="nucleotide sequence ID" value="NZ_FZOD01000018.1"/>
</dbReference>